<dbReference type="InterPro" id="IPR017039">
    <property type="entry name" value="Virul_fac_BrkB"/>
</dbReference>
<keyword evidence="8" id="KW-1185">Reference proteome</keyword>
<evidence type="ECO:0000256" key="5">
    <source>
        <dbReference type="ARBA" id="ARBA00023136"/>
    </source>
</evidence>
<reference evidence="7" key="1">
    <citation type="submission" date="2020-08" db="EMBL/GenBank/DDBJ databases">
        <title>Genome public.</title>
        <authorList>
            <person name="Liu C."/>
            <person name="Sun Q."/>
        </authorList>
    </citation>
    <scope>NUCLEOTIDE SEQUENCE</scope>
    <source>
        <strain evidence="7">BX5</strain>
    </source>
</reference>
<name>A0A8J6M4B6_9FIRM</name>
<evidence type="ECO:0000256" key="1">
    <source>
        <dbReference type="ARBA" id="ARBA00004651"/>
    </source>
</evidence>
<dbReference type="PANTHER" id="PTHR30213:SF0">
    <property type="entry name" value="UPF0761 MEMBRANE PROTEIN YIHY"/>
    <property type="match status" value="1"/>
</dbReference>
<proteinExistence type="predicted"/>
<evidence type="ECO:0000256" key="4">
    <source>
        <dbReference type="ARBA" id="ARBA00022989"/>
    </source>
</evidence>
<sequence length="285" mass="31632">MLERLISLPPVSFCLEVWDTYARAGISRSAAALAYYLVLTLFPLVMCVNYLIGLFHFDLEQVLQAADALLPAGVTGVLGDYLAYVAGVRSPALLWASVFTILISASAGLRTLFLALDELYEVRRPMGIKATLLSVVLSALFLVTIYFSVVVIFTGDWFFRLLEQHLPRPLKQLISLARVSGLWGWLRYLVLFCAVLLLVLALYRAGTPPRAMPRRTLRFAALLTALAMAVCSGVFSWFIGMSSRYALVYGSLASLIILLVWLYLCGNILLLGAAVSRTWVIRRTR</sequence>
<dbReference type="NCBIfam" id="TIGR00765">
    <property type="entry name" value="yihY_not_rbn"/>
    <property type="match status" value="1"/>
</dbReference>
<evidence type="ECO:0000313" key="8">
    <source>
        <dbReference type="Proteomes" id="UP000602260"/>
    </source>
</evidence>
<gene>
    <name evidence="7" type="ORF">H8S55_08915</name>
</gene>
<feature type="transmembrane region" description="Helical" evidence="6">
    <location>
        <begin position="217"/>
        <end position="240"/>
    </location>
</feature>
<dbReference type="RefSeq" id="WP_186878668.1">
    <property type="nucleotide sequence ID" value="NZ_JACOPN010000005.1"/>
</dbReference>
<feature type="transmembrane region" description="Helical" evidence="6">
    <location>
        <begin position="246"/>
        <end position="275"/>
    </location>
</feature>
<feature type="transmembrane region" description="Helical" evidence="6">
    <location>
        <begin position="185"/>
        <end position="205"/>
    </location>
</feature>
<dbReference type="Pfam" id="PF03631">
    <property type="entry name" value="Virul_fac_BrkB"/>
    <property type="match status" value="1"/>
</dbReference>
<feature type="transmembrane region" description="Helical" evidence="6">
    <location>
        <begin position="93"/>
        <end position="116"/>
    </location>
</feature>
<comment type="caution">
    <text evidence="7">The sequence shown here is derived from an EMBL/GenBank/DDBJ whole genome shotgun (WGS) entry which is preliminary data.</text>
</comment>
<dbReference type="GO" id="GO:0005886">
    <property type="term" value="C:plasma membrane"/>
    <property type="evidence" value="ECO:0007669"/>
    <property type="project" value="UniProtKB-SubCell"/>
</dbReference>
<keyword evidence="4 6" id="KW-1133">Transmembrane helix</keyword>
<keyword evidence="5 6" id="KW-0472">Membrane</keyword>
<accession>A0A8J6M4B6</accession>
<evidence type="ECO:0000313" key="7">
    <source>
        <dbReference type="EMBL" id="MBC5717438.1"/>
    </source>
</evidence>
<evidence type="ECO:0000256" key="2">
    <source>
        <dbReference type="ARBA" id="ARBA00022475"/>
    </source>
</evidence>
<dbReference type="Proteomes" id="UP000602260">
    <property type="component" value="Unassembled WGS sequence"/>
</dbReference>
<comment type="subcellular location">
    <subcellularLocation>
        <location evidence="1">Cell membrane</location>
        <topology evidence="1">Multi-pass membrane protein</topology>
    </subcellularLocation>
</comment>
<dbReference type="PIRSF" id="PIRSF035875">
    <property type="entry name" value="RNase_BN"/>
    <property type="match status" value="1"/>
</dbReference>
<dbReference type="EMBL" id="JACOPN010000005">
    <property type="protein sequence ID" value="MBC5717438.1"/>
    <property type="molecule type" value="Genomic_DNA"/>
</dbReference>
<evidence type="ECO:0000256" key="6">
    <source>
        <dbReference type="SAM" id="Phobius"/>
    </source>
</evidence>
<feature type="transmembrane region" description="Helical" evidence="6">
    <location>
        <begin position="34"/>
        <end position="57"/>
    </location>
</feature>
<feature type="transmembrane region" description="Helical" evidence="6">
    <location>
        <begin position="128"/>
        <end position="153"/>
    </location>
</feature>
<dbReference type="PANTHER" id="PTHR30213">
    <property type="entry name" value="INNER MEMBRANE PROTEIN YHJD"/>
    <property type="match status" value="1"/>
</dbReference>
<keyword evidence="3 6" id="KW-0812">Transmembrane</keyword>
<organism evidence="7 8">
    <name type="scientific">Flintibacter faecis</name>
    <dbReference type="NCBI Taxonomy" id="2763047"/>
    <lineage>
        <taxon>Bacteria</taxon>
        <taxon>Bacillati</taxon>
        <taxon>Bacillota</taxon>
        <taxon>Clostridia</taxon>
        <taxon>Eubacteriales</taxon>
        <taxon>Flintibacter</taxon>
    </lineage>
</organism>
<keyword evidence="2" id="KW-1003">Cell membrane</keyword>
<evidence type="ECO:0000256" key="3">
    <source>
        <dbReference type="ARBA" id="ARBA00022692"/>
    </source>
</evidence>
<dbReference type="AlphaFoldDB" id="A0A8J6M4B6"/>
<protein>
    <submittedName>
        <fullName evidence="7">YihY/virulence factor BrkB family protein</fullName>
    </submittedName>
</protein>